<dbReference type="Gene3D" id="3.30.420.10">
    <property type="entry name" value="Ribonuclease H-like superfamily/Ribonuclease H"/>
    <property type="match status" value="1"/>
</dbReference>
<dbReference type="InterPro" id="IPR051132">
    <property type="entry name" value="3-5_Exonuclease_domain"/>
</dbReference>
<dbReference type="PANTHER" id="PTHR13620">
    <property type="entry name" value="3-5 EXONUCLEASE"/>
    <property type="match status" value="1"/>
</dbReference>
<dbReference type="GO" id="GO:0006139">
    <property type="term" value="P:nucleobase-containing compound metabolic process"/>
    <property type="evidence" value="ECO:0007669"/>
    <property type="project" value="InterPro"/>
</dbReference>
<accession>A0A812RGN8</accession>
<keyword evidence="1" id="KW-0540">Nuclease</keyword>
<organism evidence="5 6">
    <name type="scientific">Symbiodinium pilosum</name>
    <name type="common">Dinoflagellate</name>
    <dbReference type="NCBI Taxonomy" id="2952"/>
    <lineage>
        <taxon>Eukaryota</taxon>
        <taxon>Sar</taxon>
        <taxon>Alveolata</taxon>
        <taxon>Dinophyceae</taxon>
        <taxon>Suessiales</taxon>
        <taxon>Symbiodiniaceae</taxon>
        <taxon>Symbiodinium</taxon>
    </lineage>
</organism>
<dbReference type="InterPro" id="IPR012337">
    <property type="entry name" value="RNaseH-like_sf"/>
</dbReference>
<evidence type="ECO:0000313" key="5">
    <source>
        <dbReference type="EMBL" id="CAE7436517.1"/>
    </source>
</evidence>
<dbReference type="InterPro" id="IPR036397">
    <property type="entry name" value="RNaseH_sf"/>
</dbReference>
<dbReference type="PANTHER" id="PTHR13620:SF104">
    <property type="entry name" value="EXONUCLEASE 3'-5' DOMAIN-CONTAINING PROTEIN 2"/>
    <property type="match status" value="1"/>
</dbReference>
<gene>
    <name evidence="5" type="primary">Wrn</name>
    <name evidence="5" type="ORF">SPIL2461_LOCUS10655</name>
</gene>
<dbReference type="EMBL" id="CAJNIZ010020113">
    <property type="protein sequence ID" value="CAE7436517.1"/>
    <property type="molecule type" value="Genomic_DNA"/>
</dbReference>
<keyword evidence="6" id="KW-1185">Reference proteome</keyword>
<dbReference type="InterPro" id="IPR002562">
    <property type="entry name" value="3'-5'_exonuclease_dom"/>
</dbReference>
<evidence type="ECO:0000256" key="2">
    <source>
        <dbReference type="ARBA" id="ARBA00022801"/>
    </source>
</evidence>
<sequence length="585" mass="65605">MAPMELPATHYVAFGGRLVECDVSDDASEGIFQDAMSVSRFQAAFSTQQPLMVGVDFEWKPDRGVENNPIAVMQFACWDTAIIIRTTGCSQLPNWLQKFLETGDDVIKVVASFDSADKAKLAMSFGWDFDQRAVKASYLDIADLADARDVPRGMLKMARHFHIPMQKLKSISTSNWARGGLSPEQRAYAADDAFFQLYLSGKLLTLGPASASEERLLKAWQVVSQGLEGSIKTVNNSAYQANFLALRDTVRDAVNVLSNALGSGGCTDLNEILKYKAVKKAVAAQKTSCVNVNAHFLRQNSDVFVVFFREGRLRVRLRVLEGEEEEEASAVADLQHSALNEEEVAALISEVQELLCAYEPPNNKKQRLPEPQWIPARAVLNRAQQVRFEACLRCEGSIESIETSYDSEDGLLLRMARHPRAPDDVKHMETCVERLKDLTEITSEEAKQRLAKDEKFMQLWSLLRTVEADSTEEHSIHRSLRARERIHVDAHRLATLATEMSRNVPWEEAKCKLEQVKWYRQVLASCLEGAGQTALANELDDCLTSIAKAWPDVEHVQPSSRKRRVYQQARSEAKRARTKGKGKAK</sequence>
<evidence type="ECO:0000256" key="3">
    <source>
        <dbReference type="SAM" id="MobiDB-lite"/>
    </source>
</evidence>
<dbReference type="GO" id="GO:0008408">
    <property type="term" value="F:3'-5' exonuclease activity"/>
    <property type="evidence" value="ECO:0007669"/>
    <property type="project" value="InterPro"/>
</dbReference>
<dbReference type="OrthoDB" id="446462at2759"/>
<dbReference type="Pfam" id="PF01612">
    <property type="entry name" value="DNA_pol_A_exo1"/>
    <property type="match status" value="1"/>
</dbReference>
<evidence type="ECO:0000259" key="4">
    <source>
        <dbReference type="Pfam" id="PF01612"/>
    </source>
</evidence>
<dbReference type="Proteomes" id="UP000649617">
    <property type="component" value="Unassembled WGS sequence"/>
</dbReference>
<dbReference type="SUPFAM" id="SSF53098">
    <property type="entry name" value="Ribonuclease H-like"/>
    <property type="match status" value="1"/>
</dbReference>
<evidence type="ECO:0000256" key="1">
    <source>
        <dbReference type="ARBA" id="ARBA00022722"/>
    </source>
</evidence>
<protein>
    <submittedName>
        <fullName evidence="5">Wrn protein</fullName>
    </submittedName>
</protein>
<evidence type="ECO:0000313" key="6">
    <source>
        <dbReference type="Proteomes" id="UP000649617"/>
    </source>
</evidence>
<dbReference type="AlphaFoldDB" id="A0A812RGN8"/>
<dbReference type="GO" id="GO:0005737">
    <property type="term" value="C:cytoplasm"/>
    <property type="evidence" value="ECO:0007669"/>
    <property type="project" value="TreeGrafter"/>
</dbReference>
<dbReference type="GO" id="GO:0003676">
    <property type="term" value="F:nucleic acid binding"/>
    <property type="evidence" value="ECO:0007669"/>
    <property type="project" value="InterPro"/>
</dbReference>
<reference evidence="5" key="1">
    <citation type="submission" date="2021-02" db="EMBL/GenBank/DDBJ databases">
        <authorList>
            <person name="Dougan E. K."/>
            <person name="Rhodes N."/>
            <person name="Thang M."/>
            <person name="Chan C."/>
        </authorList>
    </citation>
    <scope>NUCLEOTIDE SEQUENCE</scope>
</reference>
<name>A0A812RGN8_SYMPI</name>
<comment type="caution">
    <text evidence="5">The sequence shown here is derived from an EMBL/GenBank/DDBJ whole genome shotgun (WGS) entry which is preliminary data.</text>
</comment>
<feature type="domain" description="3'-5' exonuclease" evidence="4">
    <location>
        <begin position="52"/>
        <end position="204"/>
    </location>
</feature>
<proteinExistence type="predicted"/>
<feature type="region of interest" description="Disordered" evidence="3">
    <location>
        <begin position="557"/>
        <end position="585"/>
    </location>
</feature>
<dbReference type="GO" id="GO:0005634">
    <property type="term" value="C:nucleus"/>
    <property type="evidence" value="ECO:0007669"/>
    <property type="project" value="TreeGrafter"/>
</dbReference>
<feature type="compositionally biased region" description="Basic residues" evidence="3">
    <location>
        <begin position="576"/>
        <end position="585"/>
    </location>
</feature>
<keyword evidence="2" id="KW-0378">Hydrolase</keyword>